<accession>A0A223EF37</accession>
<dbReference type="OrthoDB" id="2737310at2"/>
<sequence>MIFETKEELEKELTIIEKWEKDQKGLWFWERIGRIPFKLLDKLTPDFIQKKLGVMLDEIGSYIQNGGKYLTKEAHILSQLQAKVPELIITDLEDISSIPLHIMDSVSQDIKNSGSKLATVQGATTGIGGIFTLAIDIPLLLGMSIKTLQDIAITYGFNPRDREERIFIVKCLQFTTSDIVGKKALLNELSKMNQSDTQSKREIASELQGWREVVYTYRDQFGWKKLLQMVPVAGIIFGALTNRSMIADIADTGIMLYKKRRILERIQEPITKN</sequence>
<dbReference type="InterPro" id="IPR024787">
    <property type="entry name" value="EcsC"/>
</dbReference>
<evidence type="ECO:0008006" key="3">
    <source>
        <dbReference type="Google" id="ProtNLM"/>
    </source>
</evidence>
<name>A0A223EF37_9BACI</name>
<dbReference type="GeneID" id="56472595"/>
<dbReference type="EMBL" id="CP017704">
    <property type="protein sequence ID" value="ASS93850.1"/>
    <property type="molecule type" value="Genomic_DNA"/>
</dbReference>
<dbReference type="RefSeq" id="WP_063235628.1">
    <property type="nucleotide sequence ID" value="NZ_BCVO01000028.1"/>
</dbReference>
<dbReference type="Pfam" id="PF12787">
    <property type="entry name" value="EcsC"/>
    <property type="match status" value="1"/>
</dbReference>
<gene>
    <name evidence="1" type="ORF">BS1321_07605</name>
</gene>
<protein>
    <recommendedName>
        <fullName evidence="3">EcsC family protein</fullName>
    </recommendedName>
</protein>
<evidence type="ECO:0000313" key="2">
    <source>
        <dbReference type="Proteomes" id="UP000214618"/>
    </source>
</evidence>
<dbReference type="PANTHER" id="PTHR41260">
    <property type="entry name" value="PROTEIN ECSC"/>
    <property type="match status" value="1"/>
</dbReference>
<organism evidence="1 2">
    <name type="scientific">Peribacillus simplex NBRC 15720 = DSM 1321</name>
    <dbReference type="NCBI Taxonomy" id="1349754"/>
    <lineage>
        <taxon>Bacteria</taxon>
        <taxon>Bacillati</taxon>
        <taxon>Bacillota</taxon>
        <taxon>Bacilli</taxon>
        <taxon>Bacillales</taxon>
        <taxon>Bacillaceae</taxon>
        <taxon>Peribacillus</taxon>
    </lineage>
</organism>
<proteinExistence type="predicted"/>
<dbReference type="AlphaFoldDB" id="A0A223EF37"/>
<dbReference type="PANTHER" id="PTHR41260:SF1">
    <property type="entry name" value="PROTEIN ECSC"/>
    <property type="match status" value="1"/>
</dbReference>
<reference evidence="1 2" key="1">
    <citation type="submission" date="2016-10" db="EMBL/GenBank/DDBJ databases">
        <title>The whole genome sequencing and assembly of Bacillus simplex DSM 1321 strain.</title>
        <authorList>
            <person name="Park M.-K."/>
            <person name="Lee Y.-J."/>
            <person name="Yi H."/>
            <person name="Bahn Y.-S."/>
            <person name="Kim J.F."/>
            <person name="Lee D.-W."/>
        </authorList>
    </citation>
    <scope>NUCLEOTIDE SEQUENCE [LARGE SCALE GENOMIC DNA]</scope>
    <source>
        <strain evidence="1 2">DSM 1321</strain>
    </source>
</reference>
<evidence type="ECO:0000313" key="1">
    <source>
        <dbReference type="EMBL" id="ASS93850.1"/>
    </source>
</evidence>
<dbReference type="Proteomes" id="UP000214618">
    <property type="component" value="Chromosome"/>
</dbReference>